<dbReference type="InterPro" id="IPR036895">
    <property type="entry name" value="Uracil-DNA_glycosylase-like_sf"/>
</dbReference>
<dbReference type="SMART" id="SM00986">
    <property type="entry name" value="UDG"/>
    <property type="match status" value="1"/>
</dbReference>
<feature type="domain" description="Uracil-DNA glycosylase-like" evidence="1">
    <location>
        <begin position="13"/>
        <end position="168"/>
    </location>
</feature>
<protein>
    <recommendedName>
        <fullName evidence="1">Uracil-DNA glycosylase-like domain-containing protein</fullName>
    </recommendedName>
</protein>
<sequence>MIAVSSEIKNVLLPIVDSSTKVLIVGSMPGKQSLVKQQYYGNPRNHFWPIIGQLLQVEVPEDYCERIALLKKREIGLWDTIEACEREGSLDAAIRNEKPNDFQTLFETYPNIKLVLFNGAKAFDVFKKHIGLELLAGRAYKKMPSTSPIPGKNIKSFDEKVEEWRIILSYLSQ</sequence>
<evidence type="ECO:0000313" key="2">
    <source>
        <dbReference type="EMBL" id="ACA41911.1"/>
    </source>
</evidence>
<evidence type="ECO:0000313" key="3">
    <source>
        <dbReference type="Proteomes" id="UP000002164"/>
    </source>
</evidence>
<accession>B1HZQ2</accession>
<dbReference type="AlphaFoldDB" id="B1HZQ2"/>
<dbReference type="SUPFAM" id="SSF52141">
    <property type="entry name" value="Uracil-DNA glycosylase-like"/>
    <property type="match status" value="1"/>
</dbReference>
<dbReference type="Gene3D" id="3.40.470.10">
    <property type="entry name" value="Uracil-DNA glycosylase-like domain"/>
    <property type="match status" value="1"/>
</dbReference>
<dbReference type="Proteomes" id="UP000002164">
    <property type="component" value="Chromosome"/>
</dbReference>
<dbReference type="CDD" id="cd10032">
    <property type="entry name" value="UDG-F6_HDG"/>
    <property type="match status" value="1"/>
</dbReference>
<dbReference type="KEGG" id="lsp:Bsph_4460"/>
<dbReference type="Pfam" id="PF03167">
    <property type="entry name" value="UDG"/>
    <property type="match status" value="1"/>
</dbReference>
<dbReference type="SMART" id="SM00987">
    <property type="entry name" value="UreE_C"/>
    <property type="match status" value="1"/>
</dbReference>
<organism evidence="2 3">
    <name type="scientific">Lysinibacillus sphaericus (strain C3-41)</name>
    <dbReference type="NCBI Taxonomy" id="444177"/>
    <lineage>
        <taxon>Bacteria</taxon>
        <taxon>Bacillati</taxon>
        <taxon>Bacillota</taxon>
        <taxon>Bacilli</taxon>
        <taxon>Bacillales</taxon>
        <taxon>Bacillaceae</taxon>
        <taxon>Lysinibacillus</taxon>
    </lineage>
</organism>
<dbReference type="EnsemblBacteria" id="ACA41911">
    <property type="protein sequence ID" value="ACA41911"/>
    <property type="gene ID" value="Bsph_4460"/>
</dbReference>
<dbReference type="InterPro" id="IPR005122">
    <property type="entry name" value="Uracil-DNA_glycosylase-like"/>
</dbReference>
<evidence type="ECO:0000259" key="1">
    <source>
        <dbReference type="SMART" id="SM00986"/>
    </source>
</evidence>
<dbReference type="InterPro" id="IPR026353">
    <property type="entry name" value="Hypoxan-DNA_Glyclase"/>
</dbReference>
<dbReference type="NCBIfam" id="TIGR04274">
    <property type="entry name" value="hypoxanDNAglyco"/>
    <property type="match status" value="1"/>
</dbReference>
<dbReference type="EMBL" id="CP000817">
    <property type="protein sequence ID" value="ACA41911.1"/>
    <property type="molecule type" value="Genomic_DNA"/>
</dbReference>
<reference evidence="2 3" key="1">
    <citation type="journal article" date="2008" name="J. Bacteriol.">
        <title>Complete genome sequence of the mosquitocidal bacterium Bacillus sphaericus C3-41 and comparison with those of closely related Bacillus species.</title>
        <authorList>
            <person name="Hu X."/>
            <person name="Fan W."/>
            <person name="Han B."/>
            <person name="Liu H."/>
            <person name="Zheng D."/>
            <person name="Li Q."/>
            <person name="Dong W."/>
            <person name="Yan J."/>
            <person name="Gao M."/>
            <person name="Berry C."/>
            <person name="Yuan Z."/>
        </authorList>
    </citation>
    <scope>NUCLEOTIDE SEQUENCE [LARGE SCALE GENOMIC DNA]</scope>
    <source>
        <strain evidence="2 3">C3-41</strain>
    </source>
</reference>
<gene>
    <name evidence="2" type="ordered locus">Bsph_4460</name>
</gene>
<name>B1HZQ2_LYSSC</name>
<dbReference type="HOGENOM" id="CLU_094865_1_0_9"/>
<proteinExistence type="predicted"/>